<name>A0A919EPN6_9GAMM</name>
<dbReference type="Pfam" id="PF00990">
    <property type="entry name" value="GGDEF"/>
    <property type="match status" value="1"/>
</dbReference>
<dbReference type="InterPro" id="IPR043128">
    <property type="entry name" value="Rev_trsase/Diguanyl_cyclase"/>
</dbReference>
<protein>
    <recommendedName>
        <fullName evidence="7">Diguanylate cyclase</fullName>
    </recommendedName>
</protein>
<gene>
    <name evidence="5" type="ORF">GCM10017161_38060</name>
</gene>
<evidence type="ECO:0000256" key="2">
    <source>
        <dbReference type="SAM" id="Phobius"/>
    </source>
</evidence>
<feature type="transmembrane region" description="Helical" evidence="2">
    <location>
        <begin position="144"/>
        <end position="166"/>
    </location>
</feature>
<dbReference type="Proteomes" id="UP000623842">
    <property type="component" value="Unassembled WGS sequence"/>
</dbReference>
<dbReference type="InterPro" id="IPR029787">
    <property type="entry name" value="Nucleotide_cyclase"/>
</dbReference>
<comment type="caution">
    <text evidence="5">The sequence shown here is derived from an EMBL/GenBank/DDBJ whole genome shotgun (WGS) entry which is preliminary data.</text>
</comment>
<dbReference type="Gene3D" id="3.30.70.270">
    <property type="match status" value="1"/>
</dbReference>
<dbReference type="Pfam" id="PF13188">
    <property type="entry name" value="PAS_8"/>
    <property type="match status" value="1"/>
</dbReference>
<dbReference type="InterPro" id="IPR052155">
    <property type="entry name" value="Biofilm_reg_signaling"/>
</dbReference>
<organism evidence="5 6">
    <name type="scientific">Thalassotalea marina</name>
    <dbReference type="NCBI Taxonomy" id="1673741"/>
    <lineage>
        <taxon>Bacteria</taxon>
        <taxon>Pseudomonadati</taxon>
        <taxon>Pseudomonadota</taxon>
        <taxon>Gammaproteobacteria</taxon>
        <taxon>Alteromonadales</taxon>
        <taxon>Colwelliaceae</taxon>
        <taxon>Thalassotalea</taxon>
    </lineage>
</organism>
<feature type="domain" description="HAMP" evidence="3">
    <location>
        <begin position="163"/>
        <end position="217"/>
    </location>
</feature>
<evidence type="ECO:0000313" key="6">
    <source>
        <dbReference type="Proteomes" id="UP000623842"/>
    </source>
</evidence>
<dbReference type="InterPro" id="IPR003660">
    <property type="entry name" value="HAMP_dom"/>
</dbReference>
<dbReference type="NCBIfam" id="TIGR00254">
    <property type="entry name" value="GGDEF"/>
    <property type="match status" value="1"/>
</dbReference>
<accession>A0A919EPN6</accession>
<reference evidence="5" key="1">
    <citation type="journal article" date="2014" name="Int. J. Syst. Evol. Microbiol.">
        <title>Complete genome sequence of Corynebacterium casei LMG S-19264T (=DSM 44701T), isolated from a smear-ripened cheese.</title>
        <authorList>
            <consortium name="US DOE Joint Genome Institute (JGI-PGF)"/>
            <person name="Walter F."/>
            <person name="Albersmeier A."/>
            <person name="Kalinowski J."/>
            <person name="Ruckert C."/>
        </authorList>
    </citation>
    <scope>NUCLEOTIDE SEQUENCE</scope>
    <source>
        <strain evidence="5">KCTC 42731</strain>
    </source>
</reference>
<dbReference type="GO" id="GO:0007165">
    <property type="term" value="P:signal transduction"/>
    <property type="evidence" value="ECO:0007669"/>
    <property type="project" value="InterPro"/>
</dbReference>
<dbReference type="InterPro" id="IPR000160">
    <property type="entry name" value="GGDEF_dom"/>
</dbReference>
<dbReference type="GO" id="GO:0016020">
    <property type="term" value="C:membrane"/>
    <property type="evidence" value="ECO:0007669"/>
    <property type="project" value="InterPro"/>
</dbReference>
<keyword evidence="2" id="KW-0812">Transmembrane</keyword>
<dbReference type="CDD" id="cd01949">
    <property type="entry name" value="GGDEF"/>
    <property type="match status" value="1"/>
</dbReference>
<dbReference type="PANTHER" id="PTHR44757">
    <property type="entry name" value="DIGUANYLATE CYCLASE DGCP"/>
    <property type="match status" value="1"/>
</dbReference>
<feature type="transmembrane region" description="Helical" evidence="2">
    <location>
        <begin position="6"/>
        <end position="30"/>
    </location>
</feature>
<dbReference type="PROSITE" id="PS50887">
    <property type="entry name" value="GGDEF"/>
    <property type="match status" value="1"/>
</dbReference>
<dbReference type="RefSeq" id="WP_189773960.1">
    <property type="nucleotide sequence ID" value="NZ_BNCK01000010.1"/>
</dbReference>
<evidence type="ECO:0000313" key="5">
    <source>
        <dbReference type="EMBL" id="GHG04816.1"/>
    </source>
</evidence>
<evidence type="ECO:0000256" key="1">
    <source>
        <dbReference type="ARBA" id="ARBA00001946"/>
    </source>
</evidence>
<dbReference type="PANTHER" id="PTHR44757:SF2">
    <property type="entry name" value="BIOFILM ARCHITECTURE MAINTENANCE PROTEIN MBAA"/>
    <property type="match status" value="1"/>
</dbReference>
<dbReference type="GO" id="GO:0003824">
    <property type="term" value="F:catalytic activity"/>
    <property type="evidence" value="ECO:0007669"/>
    <property type="project" value="UniProtKB-ARBA"/>
</dbReference>
<dbReference type="PROSITE" id="PS50885">
    <property type="entry name" value="HAMP"/>
    <property type="match status" value="1"/>
</dbReference>
<comment type="cofactor">
    <cofactor evidence="1">
        <name>Mg(2+)</name>
        <dbReference type="ChEBI" id="CHEBI:18420"/>
    </cofactor>
</comment>
<dbReference type="SMART" id="SM00267">
    <property type="entry name" value="GGDEF"/>
    <property type="match status" value="1"/>
</dbReference>
<dbReference type="NCBIfam" id="TIGR00229">
    <property type="entry name" value="sensory_box"/>
    <property type="match status" value="1"/>
</dbReference>
<keyword evidence="2" id="KW-1133">Transmembrane helix</keyword>
<keyword evidence="2" id="KW-0472">Membrane</keyword>
<sequence length="528" mass="59650">MNKSALTLRLAIVVIFTAFAVGIIVSQLFFRITYVDEFESSRKNVSQLYKTVSSTVSIATYLNDQELIKEVIAGLISNDVIQGVAISTESIYESSEDFYQTKDSQAFKLYSPFENSREVGVLTITPNLEYIEQRALEISKDNQLSIIIQAAIITITVIMVSFVIVAKPITTVARILHSVKPGTEARVPIPTYHQRSEIGLLVRDINKLLDRSSKQIVEERNLRQQVEQLSRHFKLLFENASSPIVLTEPNGNIVLYNKAFIGLLERLGLNLQQSFGPFLKNIFEDQQRLITLVEEAFGNDEMASGEFKLNRSSTTGAAVWVQAIVNLAITEDFHEFHQITLHDISQRRQQVEQLNIKANTDALTMLFNRRGGEAQIEKLIYENIPFAMLLLDLNKFKQINDVYGHDAGDKVLVYVAMQLKKSVRKNDVLIRWGGDEFVVILTKVNARQASDITNKIISKIEKPYFLSNENIDVNVGASIGISLFPDDEKHLSSLVQAADKAMYAIKEKRDPAQSVAFYKDYNEQTNDN</sequence>
<dbReference type="InterPro" id="IPR035965">
    <property type="entry name" value="PAS-like_dom_sf"/>
</dbReference>
<proteinExistence type="predicted"/>
<dbReference type="SUPFAM" id="SSF55073">
    <property type="entry name" value="Nucleotide cyclase"/>
    <property type="match status" value="1"/>
</dbReference>
<dbReference type="AlphaFoldDB" id="A0A919EPN6"/>
<dbReference type="InterPro" id="IPR000014">
    <property type="entry name" value="PAS"/>
</dbReference>
<reference evidence="5" key="2">
    <citation type="submission" date="2020-09" db="EMBL/GenBank/DDBJ databases">
        <authorList>
            <person name="Sun Q."/>
            <person name="Kim S."/>
        </authorList>
    </citation>
    <scope>NUCLEOTIDE SEQUENCE</scope>
    <source>
        <strain evidence="5">KCTC 42731</strain>
    </source>
</reference>
<dbReference type="FunFam" id="3.30.70.270:FF:000001">
    <property type="entry name" value="Diguanylate cyclase domain protein"/>
    <property type="match status" value="1"/>
</dbReference>
<keyword evidence="6" id="KW-1185">Reference proteome</keyword>
<evidence type="ECO:0000259" key="3">
    <source>
        <dbReference type="PROSITE" id="PS50885"/>
    </source>
</evidence>
<dbReference type="EMBL" id="BNCK01000010">
    <property type="protein sequence ID" value="GHG04816.1"/>
    <property type="molecule type" value="Genomic_DNA"/>
</dbReference>
<dbReference type="Gene3D" id="3.30.450.20">
    <property type="entry name" value="PAS domain"/>
    <property type="match status" value="1"/>
</dbReference>
<evidence type="ECO:0000259" key="4">
    <source>
        <dbReference type="PROSITE" id="PS50887"/>
    </source>
</evidence>
<feature type="domain" description="GGDEF" evidence="4">
    <location>
        <begin position="384"/>
        <end position="520"/>
    </location>
</feature>
<dbReference type="SUPFAM" id="SSF55785">
    <property type="entry name" value="PYP-like sensor domain (PAS domain)"/>
    <property type="match status" value="1"/>
</dbReference>
<evidence type="ECO:0008006" key="7">
    <source>
        <dbReference type="Google" id="ProtNLM"/>
    </source>
</evidence>